<dbReference type="AlphaFoldDB" id="A0A7W8E4R7"/>
<organism evidence="1 2">
    <name type="scientific">Granulicella aggregans</name>
    <dbReference type="NCBI Taxonomy" id="474949"/>
    <lineage>
        <taxon>Bacteria</taxon>
        <taxon>Pseudomonadati</taxon>
        <taxon>Acidobacteriota</taxon>
        <taxon>Terriglobia</taxon>
        <taxon>Terriglobales</taxon>
        <taxon>Acidobacteriaceae</taxon>
        <taxon>Granulicella</taxon>
    </lineage>
</organism>
<comment type="caution">
    <text evidence="1">The sequence shown here is derived from an EMBL/GenBank/DDBJ whole genome shotgun (WGS) entry which is preliminary data.</text>
</comment>
<reference evidence="1 2" key="1">
    <citation type="submission" date="2020-08" db="EMBL/GenBank/DDBJ databases">
        <title>Genomic Encyclopedia of Type Strains, Phase IV (KMG-V): Genome sequencing to study the core and pangenomes of soil and plant-associated prokaryotes.</title>
        <authorList>
            <person name="Whitman W."/>
        </authorList>
    </citation>
    <scope>NUCLEOTIDE SEQUENCE [LARGE SCALE GENOMIC DNA]</scope>
    <source>
        <strain evidence="1 2">M8UP14</strain>
    </source>
</reference>
<name>A0A7W8E4R7_9BACT</name>
<proteinExistence type="predicted"/>
<keyword evidence="2" id="KW-1185">Reference proteome</keyword>
<dbReference type="EMBL" id="JACHIP010000003">
    <property type="protein sequence ID" value="MBB5057455.1"/>
    <property type="molecule type" value="Genomic_DNA"/>
</dbReference>
<accession>A0A7W8E4R7</accession>
<evidence type="ECO:0000313" key="1">
    <source>
        <dbReference type="EMBL" id="MBB5057455.1"/>
    </source>
</evidence>
<dbReference type="Proteomes" id="UP000540989">
    <property type="component" value="Unassembled WGS sequence"/>
</dbReference>
<dbReference type="RefSeq" id="WP_184216396.1">
    <property type="nucleotide sequence ID" value="NZ_JACHIP010000003.1"/>
</dbReference>
<protein>
    <submittedName>
        <fullName evidence="1">Uncharacterized protein</fullName>
    </submittedName>
</protein>
<evidence type="ECO:0000313" key="2">
    <source>
        <dbReference type="Proteomes" id="UP000540989"/>
    </source>
</evidence>
<gene>
    <name evidence="1" type="ORF">HDF16_002161</name>
</gene>
<sequence>MNARSLVEPVAQGYQVCVILSDTPVARSFTKSYATKGACLKELSVLGLATYDETAEALWDDWDQRGAELVYRSEASPLTLHSAGFKEQFKPATL</sequence>